<proteinExistence type="predicted"/>
<organism evidence="1 2">
    <name type="scientific">Henosepilachna vigintioctopunctata</name>
    <dbReference type="NCBI Taxonomy" id="420089"/>
    <lineage>
        <taxon>Eukaryota</taxon>
        <taxon>Metazoa</taxon>
        <taxon>Ecdysozoa</taxon>
        <taxon>Arthropoda</taxon>
        <taxon>Hexapoda</taxon>
        <taxon>Insecta</taxon>
        <taxon>Pterygota</taxon>
        <taxon>Neoptera</taxon>
        <taxon>Endopterygota</taxon>
        <taxon>Coleoptera</taxon>
        <taxon>Polyphaga</taxon>
        <taxon>Cucujiformia</taxon>
        <taxon>Coccinelloidea</taxon>
        <taxon>Coccinellidae</taxon>
        <taxon>Epilachninae</taxon>
        <taxon>Epilachnini</taxon>
        <taxon>Henosepilachna</taxon>
    </lineage>
</organism>
<gene>
    <name evidence="1" type="ORF">WA026_019609</name>
</gene>
<dbReference type="Proteomes" id="UP001431783">
    <property type="component" value="Unassembled WGS sequence"/>
</dbReference>
<dbReference type="EMBL" id="JARQZJ010000013">
    <property type="protein sequence ID" value="KAK9872825.1"/>
    <property type="molecule type" value="Genomic_DNA"/>
</dbReference>
<name>A0AAW1TY89_9CUCU</name>
<accession>A0AAW1TY89</accession>
<comment type="caution">
    <text evidence="1">The sequence shown here is derived from an EMBL/GenBank/DDBJ whole genome shotgun (WGS) entry which is preliminary data.</text>
</comment>
<protein>
    <submittedName>
        <fullName evidence="1">Uncharacterized protein</fullName>
    </submittedName>
</protein>
<evidence type="ECO:0000313" key="2">
    <source>
        <dbReference type="Proteomes" id="UP001431783"/>
    </source>
</evidence>
<dbReference type="AlphaFoldDB" id="A0AAW1TY89"/>
<evidence type="ECO:0000313" key="1">
    <source>
        <dbReference type="EMBL" id="KAK9872825.1"/>
    </source>
</evidence>
<sequence length="109" mass="12928">CAKSHTYLKILLEGKPICCERSDDNEQQEEHEETKYDDQQILLMEIWFIRELLKKIKEKNEILELNNSALLEKIDILVKDEKNHETNKPNNTPINLTAIRQTRMSSMCR</sequence>
<feature type="non-terminal residue" evidence="1">
    <location>
        <position position="1"/>
    </location>
</feature>
<keyword evidence="2" id="KW-1185">Reference proteome</keyword>
<reference evidence="1 2" key="1">
    <citation type="submission" date="2023-03" db="EMBL/GenBank/DDBJ databases">
        <title>Genome insight into feeding habits of ladybird beetles.</title>
        <authorList>
            <person name="Li H.-S."/>
            <person name="Huang Y.-H."/>
            <person name="Pang H."/>
        </authorList>
    </citation>
    <scope>NUCLEOTIDE SEQUENCE [LARGE SCALE GENOMIC DNA]</scope>
    <source>
        <strain evidence="1">SYSU_2023b</strain>
        <tissue evidence="1">Whole body</tissue>
    </source>
</reference>